<evidence type="ECO:0000313" key="2">
    <source>
        <dbReference type="Proteomes" id="UP000789405"/>
    </source>
</evidence>
<gene>
    <name evidence="1" type="ORF">DERYTH_LOCUS8466</name>
</gene>
<dbReference type="OrthoDB" id="60033at2759"/>
<reference evidence="1" key="1">
    <citation type="submission" date="2021-06" db="EMBL/GenBank/DDBJ databases">
        <authorList>
            <person name="Kallberg Y."/>
            <person name="Tangrot J."/>
            <person name="Rosling A."/>
        </authorList>
    </citation>
    <scope>NUCLEOTIDE SEQUENCE</scope>
    <source>
        <strain evidence="1">MA453B</strain>
    </source>
</reference>
<sequence>KADGEYCLETYIPVYRKNYNEESYFSYSMSAIYKEDGSFLAILNLSEDTTRKTLTNRRLKCLNDLGNRIRG</sequence>
<name>A0A9N9CWY2_9GLOM</name>
<protein>
    <submittedName>
        <fullName evidence="1">26330_t:CDS:1</fullName>
    </submittedName>
</protein>
<accession>A0A9N9CWY2</accession>
<comment type="caution">
    <text evidence="1">The sequence shown here is derived from an EMBL/GenBank/DDBJ whole genome shotgun (WGS) entry which is preliminary data.</text>
</comment>
<dbReference type="Proteomes" id="UP000789405">
    <property type="component" value="Unassembled WGS sequence"/>
</dbReference>
<keyword evidence="2" id="KW-1185">Reference proteome</keyword>
<dbReference type="EMBL" id="CAJVPY010004379">
    <property type="protein sequence ID" value="CAG8617536.1"/>
    <property type="molecule type" value="Genomic_DNA"/>
</dbReference>
<feature type="non-terminal residue" evidence="1">
    <location>
        <position position="1"/>
    </location>
</feature>
<proteinExistence type="predicted"/>
<evidence type="ECO:0000313" key="1">
    <source>
        <dbReference type="EMBL" id="CAG8617536.1"/>
    </source>
</evidence>
<organism evidence="1 2">
    <name type="scientific">Dentiscutata erythropus</name>
    <dbReference type="NCBI Taxonomy" id="1348616"/>
    <lineage>
        <taxon>Eukaryota</taxon>
        <taxon>Fungi</taxon>
        <taxon>Fungi incertae sedis</taxon>
        <taxon>Mucoromycota</taxon>
        <taxon>Glomeromycotina</taxon>
        <taxon>Glomeromycetes</taxon>
        <taxon>Diversisporales</taxon>
        <taxon>Gigasporaceae</taxon>
        <taxon>Dentiscutata</taxon>
    </lineage>
</organism>
<dbReference type="AlphaFoldDB" id="A0A9N9CWY2"/>